<proteinExistence type="predicted"/>
<accession>A0AAV6JYI4</accession>
<keyword evidence="2" id="KW-1185">Reference proteome</keyword>
<dbReference type="EMBL" id="JACTNZ010000006">
    <property type="protein sequence ID" value="KAG5545218.1"/>
    <property type="molecule type" value="Genomic_DNA"/>
</dbReference>
<dbReference type="AlphaFoldDB" id="A0AAV6JYI4"/>
<sequence>MADIFPLQAQPELAMDLLGFQGNFSFYLEYAFVDQPLTVPNDLSLPYLAPPPSVAARNRGRKIIEKTRELGKIVPSGEKMNTAEMFQVASKKMKKHCIFKSSKHLLHLQVFKRSCTHHRSVWFPKACLQTSSG</sequence>
<reference evidence="1 2" key="1">
    <citation type="submission" date="2020-08" db="EMBL/GenBank/DDBJ databases">
        <title>Plant Genome Project.</title>
        <authorList>
            <person name="Zhang R.-G."/>
        </authorList>
    </citation>
    <scope>NUCLEOTIDE SEQUENCE [LARGE SCALE GENOMIC DNA]</scope>
    <source>
        <strain evidence="1">WSP0</strain>
        <tissue evidence="1">Leaf</tissue>
    </source>
</reference>
<organism evidence="1 2">
    <name type="scientific">Rhododendron griersonianum</name>
    <dbReference type="NCBI Taxonomy" id="479676"/>
    <lineage>
        <taxon>Eukaryota</taxon>
        <taxon>Viridiplantae</taxon>
        <taxon>Streptophyta</taxon>
        <taxon>Embryophyta</taxon>
        <taxon>Tracheophyta</taxon>
        <taxon>Spermatophyta</taxon>
        <taxon>Magnoliopsida</taxon>
        <taxon>eudicotyledons</taxon>
        <taxon>Gunneridae</taxon>
        <taxon>Pentapetalae</taxon>
        <taxon>asterids</taxon>
        <taxon>Ericales</taxon>
        <taxon>Ericaceae</taxon>
        <taxon>Ericoideae</taxon>
        <taxon>Rhodoreae</taxon>
        <taxon>Rhododendron</taxon>
    </lineage>
</organism>
<dbReference type="Proteomes" id="UP000823749">
    <property type="component" value="Chromosome 6"/>
</dbReference>
<evidence type="ECO:0000313" key="1">
    <source>
        <dbReference type="EMBL" id="KAG5545218.1"/>
    </source>
</evidence>
<comment type="caution">
    <text evidence="1">The sequence shown here is derived from an EMBL/GenBank/DDBJ whole genome shotgun (WGS) entry which is preliminary data.</text>
</comment>
<protein>
    <submittedName>
        <fullName evidence="1">Uncharacterized protein</fullName>
    </submittedName>
</protein>
<evidence type="ECO:0000313" key="2">
    <source>
        <dbReference type="Proteomes" id="UP000823749"/>
    </source>
</evidence>
<gene>
    <name evidence="1" type="ORF">RHGRI_017633</name>
</gene>
<name>A0AAV6JYI4_9ERIC</name>